<proteinExistence type="predicted"/>
<gene>
    <name evidence="2" type="ORF">ACFQGH_10395</name>
</gene>
<evidence type="ECO:0000313" key="3">
    <source>
        <dbReference type="Proteomes" id="UP001596312"/>
    </source>
</evidence>
<name>A0ABD5V490_9EURY</name>
<dbReference type="EMBL" id="JBHSXQ010000003">
    <property type="protein sequence ID" value="MFC6905601.1"/>
    <property type="molecule type" value="Genomic_DNA"/>
</dbReference>
<protein>
    <submittedName>
        <fullName evidence="2">Uncharacterized protein</fullName>
    </submittedName>
</protein>
<reference evidence="2 3" key="1">
    <citation type="journal article" date="2019" name="Int. J. Syst. Evol. Microbiol.">
        <title>The Global Catalogue of Microorganisms (GCM) 10K type strain sequencing project: providing services to taxonomists for standard genome sequencing and annotation.</title>
        <authorList>
            <consortium name="The Broad Institute Genomics Platform"/>
            <consortium name="The Broad Institute Genome Sequencing Center for Infectious Disease"/>
            <person name="Wu L."/>
            <person name="Ma J."/>
        </authorList>
    </citation>
    <scope>NUCLEOTIDE SEQUENCE [LARGE SCALE GENOMIC DNA]</scope>
    <source>
        <strain evidence="2 3">CGMCC 1.3240</strain>
    </source>
</reference>
<comment type="caution">
    <text evidence="2">The sequence shown here is derived from an EMBL/GenBank/DDBJ whole genome shotgun (WGS) entry which is preliminary data.</text>
</comment>
<dbReference type="Proteomes" id="UP001596312">
    <property type="component" value="Unassembled WGS sequence"/>
</dbReference>
<dbReference type="AlphaFoldDB" id="A0ABD5V490"/>
<sequence length="72" mass="8012">MRSDPNQRRARTDPDREASPSGGWRAVYAAMGISPDGATESQRTEEERRRTDSQDSPTPEPVEGTRETPARP</sequence>
<evidence type="ECO:0000256" key="1">
    <source>
        <dbReference type="SAM" id="MobiDB-lite"/>
    </source>
</evidence>
<feature type="compositionally biased region" description="Basic and acidic residues" evidence="1">
    <location>
        <begin position="1"/>
        <end position="18"/>
    </location>
</feature>
<feature type="region of interest" description="Disordered" evidence="1">
    <location>
        <begin position="1"/>
        <end position="72"/>
    </location>
</feature>
<accession>A0ABD5V490</accession>
<dbReference type="RefSeq" id="WP_340604122.1">
    <property type="nucleotide sequence ID" value="NZ_JBBMXV010000003.1"/>
</dbReference>
<evidence type="ECO:0000313" key="2">
    <source>
        <dbReference type="EMBL" id="MFC6905601.1"/>
    </source>
</evidence>
<feature type="compositionally biased region" description="Basic and acidic residues" evidence="1">
    <location>
        <begin position="42"/>
        <end position="53"/>
    </location>
</feature>
<organism evidence="2 3">
    <name type="scientific">Halalkalicoccus tibetensis</name>
    <dbReference type="NCBI Taxonomy" id="175632"/>
    <lineage>
        <taxon>Archaea</taxon>
        <taxon>Methanobacteriati</taxon>
        <taxon>Methanobacteriota</taxon>
        <taxon>Stenosarchaea group</taxon>
        <taxon>Halobacteria</taxon>
        <taxon>Halobacteriales</taxon>
        <taxon>Halococcaceae</taxon>
        <taxon>Halalkalicoccus</taxon>
    </lineage>
</organism>
<keyword evidence="3" id="KW-1185">Reference proteome</keyword>
<feature type="compositionally biased region" description="Basic and acidic residues" evidence="1">
    <location>
        <begin position="63"/>
        <end position="72"/>
    </location>
</feature>